<evidence type="ECO:0000313" key="4">
    <source>
        <dbReference type="Proteomes" id="UP000288216"/>
    </source>
</evidence>
<organism evidence="3 4">
    <name type="scientific">Scyliorhinus torazame</name>
    <name type="common">Cloudy catshark</name>
    <name type="synonym">Catulus torazame</name>
    <dbReference type="NCBI Taxonomy" id="75743"/>
    <lineage>
        <taxon>Eukaryota</taxon>
        <taxon>Metazoa</taxon>
        <taxon>Chordata</taxon>
        <taxon>Craniata</taxon>
        <taxon>Vertebrata</taxon>
        <taxon>Chondrichthyes</taxon>
        <taxon>Elasmobranchii</taxon>
        <taxon>Galeomorphii</taxon>
        <taxon>Galeoidea</taxon>
        <taxon>Carcharhiniformes</taxon>
        <taxon>Scyliorhinidae</taxon>
        <taxon>Scyliorhinus</taxon>
    </lineage>
</organism>
<feature type="compositionally biased region" description="Polar residues" evidence="1">
    <location>
        <begin position="72"/>
        <end position="84"/>
    </location>
</feature>
<evidence type="ECO:0000256" key="1">
    <source>
        <dbReference type="SAM" id="MobiDB-lite"/>
    </source>
</evidence>
<feature type="region of interest" description="Disordered" evidence="1">
    <location>
        <begin position="72"/>
        <end position="93"/>
    </location>
</feature>
<dbReference type="SUPFAM" id="SSF47769">
    <property type="entry name" value="SAM/Pointed domain"/>
    <property type="match status" value="1"/>
</dbReference>
<protein>
    <recommendedName>
        <fullName evidence="2">PNT domain-containing protein</fullName>
    </recommendedName>
</protein>
<keyword evidence="4" id="KW-1185">Reference proteome</keyword>
<dbReference type="AlphaFoldDB" id="A0A401QAL5"/>
<dbReference type="InterPro" id="IPR013761">
    <property type="entry name" value="SAM/pointed_sf"/>
</dbReference>
<dbReference type="OMA" id="PTFAYPN"/>
<reference evidence="3 4" key="1">
    <citation type="journal article" date="2018" name="Nat. Ecol. Evol.">
        <title>Shark genomes provide insights into elasmobranch evolution and the origin of vertebrates.</title>
        <authorList>
            <person name="Hara Y"/>
            <person name="Yamaguchi K"/>
            <person name="Onimaru K"/>
            <person name="Kadota M"/>
            <person name="Koyanagi M"/>
            <person name="Keeley SD"/>
            <person name="Tatsumi K"/>
            <person name="Tanaka K"/>
            <person name="Motone F"/>
            <person name="Kageyama Y"/>
            <person name="Nozu R"/>
            <person name="Adachi N"/>
            <person name="Nishimura O"/>
            <person name="Nakagawa R"/>
            <person name="Tanegashima C"/>
            <person name="Kiyatake I"/>
            <person name="Matsumoto R"/>
            <person name="Murakumo K"/>
            <person name="Nishida K"/>
            <person name="Terakita A"/>
            <person name="Kuratani S"/>
            <person name="Sato K"/>
            <person name="Hyodo S Kuraku.S."/>
        </authorList>
    </citation>
    <scope>NUCLEOTIDE SEQUENCE [LARGE SCALE GENOMIC DNA]</scope>
</reference>
<evidence type="ECO:0000313" key="3">
    <source>
        <dbReference type="EMBL" id="GCB82411.1"/>
    </source>
</evidence>
<comment type="caution">
    <text evidence="3">The sequence shown here is derived from an EMBL/GenBank/DDBJ whole genome shotgun (WGS) entry which is preliminary data.</text>
</comment>
<dbReference type="Pfam" id="PF02198">
    <property type="entry name" value="SAM_PNT"/>
    <property type="match status" value="1"/>
</dbReference>
<dbReference type="STRING" id="75743.A0A401QAL5"/>
<dbReference type="InterPro" id="IPR003118">
    <property type="entry name" value="Pointed_dom"/>
</dbReference>
<gene>
    <name evidence="3" type="ORF">scyTo_0023220</name>
</gene>
<dbReference type="SMART" id="SM00251">
    <property type="entry name" value="SAM_PNT"/>
    <property type="match status" value="1"/>
</dbReference>
<name>A0A401QAL5_SCYTO</name>
<feature type="non-terminal residue" evidence="3">
    <location>
        <position position="1"/>
    </location>
</feature>
<feature type="domain" description="PNT" evidence="2">
    <location>
        <begin position="1"/>
        <end position="69"/>
    </location>
</feature>
<proteinExistence type="predicted"/>
<dbReference type="Proteomes" id="UP000288216">
    <property type="component" value="Unassembled WGS sequence"/>
</dbReference>
<evidence type="ECO:0000259" key="2">
    <source>
        <dbReference type="PROSITE" id="PS51433"/>
    </source>
</evidence>
<dbReference type="OrthoDB" id="10067219at2759"/>
<accession>A0A401QAL5</accession>
<dbReference type="GO" id="GO:0043565">
    <property type="term" value="F:sequence-specific DNA binding"/>
    <property type="evidence" value="ECO:0007669"/>
    <property type="project" value="InterPro"/>
</dbReference>
<dbReference type="Gene3D" id="1.10.150.50">
    <property type="entry name" value="Transcription Factor, Ets-1"/>
    <property type="match status" value="1"/>
</dbReference>
<dbReference type="PROSITE" id="PS51433">
    <property type="entry name" value="PNT"/>
    <property type="match status" value="1"/>
</dbReference>
<sequence>PCVWSQDHVRQWLDWAVKEYSLSDIDSSLFQNIDGKELCKLTKDDVTRLTTTYNAEILLSHLNYLRENSPTFAYPNSNSHSQQPVRAPVKTGM</sequence>
<dbReference type="EMBL" id="BFAA01027354">
    <property type="protein sequence ID" value="GCB82411.1"/>
    <property type="molecule type" value="Genomic_DNA"/>
</dbReference>